<gene>
    <name evidence="1" type="ORF">ACFFI0_22015</name>
</gene>
<comment type="caution">
    <text evidence="1">The sequence shown here is derived from an EMBL/GenBank/DDBJ whole genome shotgun (WGS) entry which is preliminary data.</text>
</comment>
<protein>
    <submittedName>
        <fullName evidence="1">Porin</fullName>
    </submittedName>
</protein>
<keyword evidence="2" id="KW-1185">Reference proteome</keyword>
<accession>A0ABV6HSX3</accession>
<evidence type="ECO:0000313" key="2">
    <source>
        <dbReference type="Proteomes" id="UP001589774"/>
    </source>
</evidence>
<proteinExistence type="predicted"/>
<name>A0ABV6HSX3_9SPHI</name>
<evidence type="ECO:0000313" key="1">
    <source>
        <dbReference type="EMBL" id="MFC0321013.1"/>
    </source>
</evidence>
<sequence length="402" mass="45700">MKIIRLSRIVCFMVFSFCVDEVLAQRERDEFPTLKNFKGLQFKSSDSTIYMNFRFRMQNRLGASTIDGDNLGIREFDARVRRLRMRVDGYLYSPKFSYTIQLAFTRGDQDFDDTGVANIVRDAVVFYNFTPNFYIAFGLNKLPGNRQRVNSSGQLQFADRSIVNAAMNIDRDFGIKAYYKNKIGETAVYHLKGAITTGEGRVANNTDKGLAYTGRAELLPLGAFTDDGDYSEGDLMRERTPKVSFGGGYSKNVGTTRSGGQIGYYLYEPVTLQTYFADAIFKYNGWAYQFEYIKRTVDKAITYNEAGESAYAFNGQGINQQISYLFKSNYELAGRYSWLEPGASIGDYQQETEIIELGATKYLHQHRIKFQLNVNYQTKQGVFALDGKGNRWGGVFQVELGI</sequence>
<dbReference type="RefSeq" id="WP_207303798.1">
    <property type="nucleotide sequence ID" value="NZ_JBHLWO010000004.1"/>
</dbReference>
<reference evidence="1 2" key="1">
    <citation type="submission" date="2024-09" db="EMBL/GenBank/DDBJ databases">
        <authorList>
            <person name="Sun Q."/>
            <person name="Mori K."/>
        </authorList>
    </citation>
    <scope>NUCLEOTIDE SEQUENCE [LARGE SCALE GENOMIC DNA]</scope>
    <source>
        <strain evidence="1 2">CCM 7765</strain>
    </source>
</reference>
<dbReference type="Gene3D" id="2.40.160.10">
    <property type="entry name" value="Porin"/>
    <property type="match status" value="1"/>
</dbReference>
<dbReference type="EMBL" id="JBHLWO010000004">
    <property type="protein sequence ID" value="MFC0321013.1"/>
    <property type="molecule type" value="Genomic_DNA"/>
</dbReference>
<dbReference type="Pfam" id="PF07396">
    <property type="entry name" value="Porin_O_P"/>
    <property type="match status" value="1"/>
</dbReference>
<organism evidence="1 2">
    <name type="scientific">Olivibacter oleidegradans</name>
    <dbReference type="NCBI Taxonomy" id="760123"/>
    <lineage>
        <taxon>Bacteria</taxon>
        <taxon>Pseudomonadati</taxon>
        <taxon>Bacteroidota</taxon>
        <taxon>Sphingobacteriia</taxon>
        <taxon>Sphingobacteriales</taxon>
        <taxon>Sphingobacteriaceae</taxon>
        <taxon>Olivibacter</taxon>
    </lineage>
</organism>
<dbReference type="Proteomes" id="UP001589774">
    <property type="component" value="Unassembled WGS sequence"/>
</dbReference>
<dbReference type="InterPro" id="IPR010870">
    <property type="entry name" value="Porin_O/P"/>
</dbReference>
<dbReference type="InterPro" id="IPR023614">
    <property type="entry name" value="Porin_dom_sf"/>
</dbReference>